<dbReference type="PANTHER" id="PTHR33254:SF4">
    <property type="entry name" value="4-HYDROXY-4-METHYL-2-OXOGLUTARATE ALDOLASE 3-RELATED"/>
    <property type="match status" value="1"/>
</dbReference>
<dbReference type="PANTHER" id="PTHR33254">
    <property type="entry name" value="4-HYDROXY-4-METHYL-2-OXOGLUTARATE ALDOLASE 3-RELATED"/>
    <property type="match status" value="1"/>
</dbReference>
<accession>A0A381RCS2</accession>
<dbReference type="InterPro" id="IPR036704">
    <property type="entry name" value="RraA/RraA-like_sf"/>
</dbReference>
<dbReference type="CDD" id="cd16841">
    <property type="entry name" value="RraA_family"/>
    <property type="match status" value="1"/>
</dbReference>
<protein>
    <submittedName>
        <fullName evidence="1">Uncharacterized protein</fullName>
    </submittedName>
</protein>
<dbReference type="EMBL" id="UINC01001816">
    <property type="protein sequence ID" value="SUZ89371.1"/>
    <property type="molecule type" value="Genomic_DNA"/>
</dbReference>
<dbReference type="Gene3D" id="3.50.30.40">
    <property type="entry name" value="Ribonuclease E inhibitor RraA/RraA-like"/>
    <property type="match status" value="1"/>
</dbReference>
<sequence length="231" mass="24676">MLDSAIIATLKTFDTPTVCNALELVAPERRAEGFTTLPFVCHDPSLPPMVGYARTAKIRATVPSERSKEDDLAMRIGYFRHIAEPPGPTVTVIEDVDDPVGFGAHWGEVNSNVHKGLGSVGTVTNGSIRDTDMWAEGFVALAGSIGPSHGWIHVVEYGIPVSVHGMTVSPGDLIHADHHGAVVIPHAIAADIKDAVERLTKAEARLIGASQQAEFSIEQLVAILDPEGRDH</sequence>
<gene>
    <name evidence="1" type="ORF">METZ01_LOCUS42225</name>
</gene>
<dbReference type="AlphaFoldDB" id="A0A381RCS2"/>
<organism evidence="1">
    <name type="scientific">marine metagenome</name>
    <dbReference type="NCBI Taxonomy" id="408172"/>
    <lineage>
        <taxon>unclassified sequences</taxon>
        <taxon>metagenomes</taxon>
        <taxon>ecological metagenomes</taxon>
    </lineage>
</organism>
<dbReference type="SUPFAM" id="SSF89562">
    <property type="entry name" value="RraA-like"/>
    <property type="match status" value="1"/>
</dbReference>
<name>A0A381RCS2_9ZZZZ</name>
<reference evidence="1" key="1">
    <citation type="submission" date="2018-05" db="EMBL/GenBank/DDBJ databases">
        <authorList>
            <person name="Lanie J.A."/>
            <person name="Ng W.-L."/>
            <person name="Kazmierczak K.M."/>
            <person name="Andrzejewski T.M."/>
            <person name="Davidsen T.M."/>
            <person name="Wayne K.J."/>
            <person name="Tettelin H."/>
            <person name="Glass J.I."/>
            <person name="Rusch D."/>
            <person name="Podicherti R."/>
            <person name="Tsui H.-C.T."/>
            <person name="Winkler M.E."/>
        </authorList>
    </citation>
    <scope>NUCLEOTIDE SEQUENCE</scope>
</reference>
<evidence type="ECO:0000313" key="1">
    <source>
        <dbReference type="EMBL" id="SUZ89371.1"/>
    </source>
</evidence>
<proteinExistence type="predicted"/>
<dbReference type="InterPro" id="IPR005493">
    <property type="entry name" value="RraA/RraA-like"/>
</dbReference>
<dbReference type="Pfam" id="PF03737">
    <property type="entry name" value="RraA-like"/>
    <property type="match status" value="1"/>
</dbReference>